<dbReference type="Proteomes" id="UP000280417">
    <property type="component" value="Unassembled WGS sequence"/>
</dbReference>
<dbReference type="PANTHER" id="PTHR31118:SF32">
    <property type="entry name" value="KYNURENINE FORMAMIDASE"/>
    <property type="match status" value="1"/>
</dbReference>
<reference evidence="1 2" key="1">
    <citation type="submission" date="2018-06" db="EMBL/GenBank/DDBJ databases">
        <title>Extensive metabolic versatility and redundancy in microbially diverse, dynamic hydrothermal sediments.</title>
        <authorList>
            <person name="Dombrowski N."/>
            <person name="Teske A."/>
            <person name="Baker B.J."/>
        </authorList>
    </citation>
    <scope>NUCLEOTIDE SEQUENCE [LARGE SCALE GENOMIC DNA]</scope>
    <source>
        <strain evidence="1">B3_G15</strain>
    </source>
</reference>
<dbReference type="EMBL" id="QMQA01000123">
    <property type="protein sequence ID" value="RLE13006.1"/>
    <property type="molecule type" value="Genomic_DNA"/>
</dbReference>
<dbReference type="AlphaFoldDB" id="A0A662DGD3"/>
<evidence type="ECO:0000313" key="2">
    <source>
        <dbReference type="Proteomes" id="UP000280417"/>
    </source>
</evidence>
<dbReference type="PANTHER" id="PTHR31118">
    <property type="entry name" value="CYCLASE-LIKE PROTEIN 2"/>
    <property type="match status" value="1"/>
</dbReference>
<accession>A0A662DGD3</accession>
<protein>
    <recommendedName>
        <fullName evidence="3">Cyclase family protein</fullName>
    </recommendedName>
</protein>
<evidence type="ECO:0000313" key="1">
    <source>
        <dbReference type="EMBL" id="RLE13006.1"/>
    </source>
</evidence>
<sequence length="216" mass="24809">MFNVDFDKCRVVDLTRELIPGKEKRRLQIKRGLIPKDDTFMHEIDTMSHIGTHVEAPSHFFEKGKDVTDLPVSQFMGKARLVDVDFVEPHQPITPDFLEKAVGGAKDVEVIILRNIKKSQFLEESKNRHYLTVEGARWLASKSIKMLVFDNSFATGKDKDQTRRTHEILLGKDVILVEQVDNLDQIRKKEVYFMALPLRIKGLDSSPVRAIVIEPE</sequence>
<dbReference type="Gene3D" id="3.50.30.50">
    <property type="entry name" value="Putative cyclase"/>
    <property type="match status" value="1"/>
</dbReference>
<dbReference type="InterPro" id="IPR007325">
    <property type="entry name" value="KFase/CYL"/>
</dbReference>
<dbReference type="Pfam" id="PF04199">
    <property type="entry name" value="Cyclase"/>
    <property type="match status" value="1"/>
</dbReference>
<dbReference type="GO" id="GO:0019441">
    <property type="term" value="P:L-tryptophan catabolic process to kynurenine"/>
    <property type="evidence" value="ECO:0007669"/>
    <property type="project" value="InterPro"/>
</dbReference>
<proteinExistence type="predicted"/>
<comment type="caution">
    <text evidence="1">The sequence shown here is derived from an EMBL/GenBank/DDBJ whole genome shotgun (WGS) entry which is preliminary data.</text>
</comment>
<name>A0A662DGD3_UNCAE</name>
<evidence type="ECO:0008006" key="3">
    <source>
        <dbReference type="Google" id="ProtNLM"/>
    </source>
</evidence>
<dbReference type="SUPFAM" id="SSF102198">
    <property type="entry name" value="Putative cyclase"/>
    <property type="match status" value="1"/>
</dbReference>
<dbReference type="InterPro" id="IPR037175">
    <property type="entry name" value="KFase_sf"/>
</dbReference>
<gene>
    <name evidence="1" type="ORF">DRJ04_05100</name>
</gene>
<organism evidence="1 2">
    <name type="scientific">Aerophobetes bacterium</name>
    <dbReference type="NCBI Taxonomy" id="2030807"/>
    <lineage>
        <taxon>Bacteria</taxon>
        <taxon>Candidatus Aerophobota</taxon>
    </lineage>
</organism>
<dbReference type="GO" id="GO:0004061">
    <property type="term" value="F:arylformamidase activity"/>
    <property type="evidence" value="ECO:0007669"/>
    <property type="project" value="InterPro"/>
</dbReference>